<evidence type="ECO:0000313" key="2">
    <source>
        <dbReference type="Proteomes" id="UP000182692"/>
    </source>
</evidence>
<evidence type="ECO:0008006" key="3">
    <source>
        <dbReference type="Google" id="ProtNLM"/>
    </source>
</evidence>
<reference evidence="1 2" key="1">
    <citation type="submission" date="2016-10" db="EMBL/GenBank/DDBJ databases">
        <authorList>
            <person name="de Groot N.N."/>
        </authorList>
    </citation>
    <scope>NUCLEOTIDE SEQUENCE [LARGE SCALE GENOMIC DNA]</scope>
    <source>
        <strain evidence="1 2">DSM 15893</strain>
    </source>
</reference>
<dbReference type="OrthoDB" id="5916324at2"/>
<dbReference type="STRING" id="1121869.SAMN03084138_01231"/>
<sequence>MTNTTEPEMTVNEWLSLAQQWYCNQNINEICCLEELVKHVPAALYDPHIDEAKSLAIGYWMDACMRIHHHSASLGEVDTAYGFLQFSYSKMQEMASDIRHELEVKKWCLQRMDTLIVVLLEFCQSQCAEYWQKEANTLIEAHVSFMTAQHHLNLSQEVISA</sequence>
<organism evidence="1 2">
    <name type="scientific">Enterovibrio norvegicus DSM 15893</name>
    <dbReference type="NCBI Taxonomy" id="1121869"/>
    <lineage>
        <taxon>Bacteria</taxon>
        <taxon>Pseudomonadati</taxon>
        <taxon>Pseudomonadota</taxon>
        <taxon>Gammaproteobacteria</taxon>
        <taxon>Vibrionales</taxon>
        <taxon>Vibrionaceae</taxon>
        <taxon>Enterovibrio</taxon>
    </lineage>
</organism>
<dbReference type="Proteomes" id="UP000182692">
    <property type="component" value="Unassembled WGS sequence"/>
</dbReference>
<dbReference type="RefSeq" id="WP_017011641.1">
    <property type="nucleotide sequence ID" value="NZ_FOWR01000007.1"/>
</dbReference>
<proteinExistence type="predicted"/>
<accession>A0A1I5M9U5</accession>
<dbReference type="GeneID" id="35872097"/>
<evidence type="ECO:0000313" key="1">
    <source>
        <dbReference type="EMBL" id="SFP06263.1"/>
    </source>
</evidence>
<name>A0A1I5M9U5_9GAMM</name>
<dbReference type="AlphaFoldDB" id="A0A1I5M9U5"/>
<dbReference type="EMBL" id="FOWR01000007">
    <property type="protein sequence ID" value="SFP06263.1"/>
    <property type="molecule type" value="Genomic_DNA"/>
</dbReference>
<gene>
    <name evidence="1" type="ORF">SAMN03084138_01231</name>
</gene>
<protein>
    <recommendedName>
        <fullName evidence="3">Transcriptional regulator</fullName>
    </recommendedName>
</protein>